<keyword evidence="2" id="KW-1185">Reference proteome</keyword>
<evidence type="ECO:0000313" key="1">
    <source>
        <dbReference type="EMBL" id="KAF9488026.1"/>
    </source>
</evidence>
<dbReference type="AlphaFoldDB" id="A0A9P5ZLJ9"/>
<name>A0A9P5ZLJ9_PLEER</name>
<dbReference type="EMBL" id="MU154736">
    <property type="protein sequence ID" value="KAF9488026.1"/>
    <property type="molecule type" value="Genomic_DNA"/>
</dbReference>
<protein>
    <submittedName>
        <fullName evidence="1">Uncharacterized protein</fullName>
    </submittedName>
</protein>
<gene>
    <name evidence="1" type="ORF">BDN71DRAFT_1436434</name>
</gene>
<dbReference type="Proteomes" id="UP000807025">
    <property type="component" value="Unassembled WGS sequence"/>
</dbReference>
<organism evidence="1 2">
    <name type="scientific">Pleurotus eryngii</name>
    <name type="common">Boletus of the steppes</name>
    <dbReference type="NCBI Taxonomy" id="5323"/>
    <lineage>
        <taxon>Eukaryota</taxon>
        <taxon>Fungi</taxon>
        <taxon>Dikarya</taxon>
        <taxon>Basidiomycota</taxon>
        <taxon>Agaricomycotina</taxon>
        <taxon>Agaricomycetes</taxon>
        <taxon>Agaricomycetidae</taxon>
        <taxon>Agaricales</taxon>
        <taxon>Pleurotineae</taxon>
        <taxon>Pleurotaceae</taxon>
        <taxon>Pleurotus</taxon>
    </lineage>
</organism>
<evidence type="ECO:0000313" key="2">
    <source>
        <dbReference type="Proteomes" id="UP000807025"/>
    </source>
</evidence>
<accession>A0A9P5ZLJ9</accession>
<dbReference type="OrthoDB" id="2774821at2759"/>
<proteinExistence type="predicted"/>
<sequence length="221" mass="24875">MSSEGSNQEPNPLETHVIRLEISVNEILELLHKAASNPPPPPVPAVPLVQGVPPLIPYVPPPTTNTSIGTLSIPDFFSDIDSATMVSIGKHGFKPQQLGKLIPSVTLKSTTTTYTLEDGTLCALAFIDFAISTQAYTNLLYKYSCYFNYSTILTYHIAHHFCCIRKMIRGDYSLWGDEDWTLIRQLHQLNMYQEFYSAHQNYLHPNNPQRLKSQQDEGHTP</sequence>
<comment type="caution">
    <text evidence="1">The sequence shown here is derived from an EMBL/GenBank/DDBJ whole genome shotgun (WGS) entry which is preliminary data.</text>
</comment>
<reference evidence="1" key="1">
    <citation type="submission" date="2020-11" db="EMBL/GenBank/DDBJ databases">
        <authorList>
            <consortium name="DOE Joint Genome Institute"/>
            <person name="Ahrendt S."/>
            <person name="Riley R."/>
            <person name="Andreopoulos W."/>
            <person name="Labutti K."/>
            <person name="Pangilinan J."/>
            <person name="Ruiz-Duenas F.J."/>
            <person name="Barrasa J.M."/>
            <person name="Sanchez-Garcia M."/>
            <person name="Camarero S."/>
            <person name="Miyauchi S."/>
            <person name="Serrano A."/>
            <person name="Linde D."/>
            <person name="Babiker R."/>
            <person name="Drula E."/>
            <person name="Ayuso-Fernandez I."/>
            <person name="Pacheco R."/>
            <person name="Padilla G."/>
            <person name="Ferreira P."/>
            <person name="Barriuso J."/>
            <person name="Kellner H."/>
            <person name="Castanera R."/>
            <person name="Alfaro M."/>
            <person name="Ramirez L."/>
            <person name="Pisabarro A.G."/>
            <person name="Kuo A."/>
            <person name="Tritt A."/>
            <person name="Lipzen A."/>
            <person name="He G."/>
            <person name="Yan M."/>
            <person name="Ng V."/>
            <person name="Cullen D."/>
            <person name="Martin F."/>
            <person name="Rosso M.-N."/>
            <person name="Henrissat B."/>
            <person name="Hibbett D."/>
            <person name="Martinez A.T."/>
            <person name="Grigoriev I.V."/>
        </authorList>
    </citation>
    <scope>NUCLEOTIDE SEQUENCE</scope>
    <source>
        <strain evidence="1">ATCC 90797</strain>
    </source>
</reference>